<sequence length="75" mass="8796">MSLQDGEARKRRLLERKQLLREQQAINKQMLAIFDEEDERSQQETPLSQQDALATFATHPPSRRTSEANMQTLRQ</sequence>
<keyword evidence="3" id="KW-1185">Reference proteome</keyword>
<reference evidence="2" key="1">
    <citation type="journal article" date="2020" name="Stud. Mycol.">
        <title>101 Dothideomycetes genomes: a test case for predicting lifestyles and emergence of pathogens.</title>
        <authorList>
            <person name="Haridas S."/>
            <person name="Albert R."/>
            <person name="Binder M."/>
            <person name="Bloem J."/>
            <person name="Labutti K."/>
            <person name="Salamov A."/>
            <person name="Andreopoulos B."/>
            <person name="Baker S."/>
            <person name="Barry K."/>
            <person name="Bills G."/>
            <person name="Bluhm B."/>
            <person name="Cannon C."/>
            <person name="Castanera R."/>
            <person name="Culley D."/>
            <person name="Daum C."/>
            <person name="Ezra D."/>
            <person name="Gonzalez J."/>
            <person name="Henrissat B."/>
            <person name="Kuo A."/>
            <person name="Liang C."/>
            <person name="Lipzen A."/>
            <person name="Lutzoni F."/>
            <person name="Magnuson J."/>
            <person name="Mondo S."/>
            <person name="Nolan M."/>
            <person name="Ohm R."/>
            <person name="Pangilinan J."/>
            <person name="Park H.-J."/>
            <person name="Ramirez L."/>
            <person name="Alfaro M."/>
            <person name="Sun H."/>
            <person name="Tritt A."/>
            <person name="Yoshinaga Y."/>
            <person name="Zwiers L.-H."/>
            <person name="Turgeon B."/>
            <person name="Goodwin S."/>
            <person name="Spatafora J."/>
            <person name="Crous P."/>
            <person name="Grigoriev I."/>
        </authorList>
    </citation>
    <scope>NUCLEOTIDE SEQUENCE</scope>
    <source>
        <strain evidence="2">ATCC 36951</strain>
    </source>
</reference>
<dbReference type="AlphaFoldDB" id="A0A6A6CDP6"/>
<evidence type="ECO:0000256" key="1">
    <source>
        <dbReference type="SAM" id="MobiDB-lite"/>
    </source>
</evidence>
<proteinExistence type="predicted"/>
<evidence type="ECO:0000313" key="2">
    <source>
        <dbReference type="EMBL" id="KAF2164298.1"/>
    </source>
</evidence>
<dbReference type="Proteomes" id="UP000799537">
    <property type="component" value="Unassembled WGS sequence"/>
</dbReference>
<organism evidence="2 3">
    <name type="scientific">Zasmidium cellare ATCC 36951</name>
    <dbReference type="NCBI Taxonomy" id="1080233"/>
    <lineage>
        <taxon>Eukaryota</taxon>
        <taxon>Fungi</taxon>
        <taxon>Dikarya</taxon>
        <taxon>Ascomycota</taxon>
        <taxon>Pezizomycotina</taxon>
        <taxon>Dothideomycetes</taxon>
        <taxon>Dothideomycetidae</taxon>
        <taxon>Mycosphaerellales</taxon>
        <taxon>Mycosphaerellaceae</taxon>
        <taxon>Zasmidium</taxon>
    </lineage>
</organism>
<protein>
    <submittedName>
        <fullName evidence="2">Uncharacterized protein</fullName>
    </submittedName>
</protein>
<feature type="compositionally biased region" description="Polar residues" evidence="1">
    <location>
        <begin position="43"/>
        <end position="52"/>
    </location>
</feature>
<name>A0A6A6CDP6_ZASCE</name>
<gene>
    <name evidence="2" type="ORF">M409DRAFT_25177</name>
</gene>
<evidence type="ECO:0000313" key="3">
    <source>
        <dbReference type="Proteomes" id="UP000799537"/>
    </source>
</evidence>
<dbReference type="RefSeq" id="XP_033665187.1">
    <property type="nucleotide sequence ID" value="XM_033807571.1"/>
</dbReference>
<dbReference type="GeneID" id="54560843"/>
<feature type="region of interest" description="Disordered" evidence="1">
    <location>
        <begin position="37"/>
        <end position="75"/>
    </location>
</feature>
<dbReference type="EMBL" id="ML993604">
    <property type="protein sequence ID" value="KAF2164298.1"/>
    <property type="molecule type" value="Genomic_DNA"/>
</dbReference>
<accession>A0A6A6CDP6</accession>